<proteinExistence type="predicted"/>
<organism evidence="1 2">
    <name type="scientific">Alteromonas macleodii</name>
    <name type="common">Pseudoalteromonas macleodii</name>
    <dbReference type="NCBI Taxonomy" id="28108"/>
    <lineage>
        <taxon>Bacteria</taxon>
        <taxon>Pseudomonadati</taxon>
        <taxon>Pseudomonadota</taxon>
        <taxon>Gammaproteobacteria</taxon>
        <taxon>Alteromonadales</taxon>
        <taxon>Alteromonadaceae</taxon>
        <taxon>Alteromonas/Salinimonas group</taxon>
        <taxon>Alteromonas</taxon>
    </lineage>
</organism>
<name>A0A6T9Y8D6_ALTMA</name>
<reference evidence="1 2" key="1">
    <citation type="submission" date="2020-06" db="EMBL/GenBank/DDBJ databases">
        <authorList>
            <person name="Duchaud E."/>
        </authorList>
    </citation>
    <scope>NUCLEOTIDE SEQUENCE [LARGE SCALE GENOMIC DNA]</scope>
    <source>
        <strain evidence="1">Alteromonas fortis</strain>
    </source>
</reference>
<dbReference type="RefSeq" id="WP_179984763.1">
    <property type="nucleotide sequence ID" value="NZ_LR812090.1"/>
</dbReference>
<dbReference type="Proteomes" id="UP000509458">
    <property type="component" value="Chromosome"/>
</dbReference>
<accession>A0A6T9Y8D6</accession>
<evidence type="ECO:0000313" key="1">
    <source>
        <dbReference type="EMBL" id="CAB9495590.1"/>
    </source>
</evidence>
<gene>
    <name evidence="1" type="ORF">ALFOR1_60124</name>
</gene>
<dbReference type="EMBL" id="LR812090">
    <property type="protein sequence ID" value="CAB9495590.1"/>
    <property type="molecule type" value="Genomic_DNA"/>
</dbReference>
<dbReference type="AlphaFoldDB" id="A0A6T9Y8D6"/>
<evidence type="ECO:0000313" key="2">
    <source>
        <dbReference type="Proteomes" id="UP000509458"/>
    </source>
</evidence>
<protein>
    <submittedName>
        <fullName evidence="1">Uncharacterized protein</fullName>
    </submittedName>
</protein>
<sequence>MTERKLVAVLTDVCENVKSDHNGFVWLTHLGPWKAPKVIAIFNTEREKQQALISGWDMDFINQVNIALESIKSIPVGIYFDSEEACKKQSRGNWDKHLSGIKKFH</sequence>